<organism evidence="1 2">
    <name type="scientific">Metabacillus rhizolycopersici</name>
    <dbReference type="NCBI Taxonomy" id="2875709"/>
    <lineage>
        <taxon>Bacteria</taxon>
        <taxon>Bacillati</taxon>
        <taxon>Bacillota</taxon>
        <taxon>Bacilli</taxon>
        <taxon>Bacillales</taxon>
        <taxon>Bacillaceae</taxon>
        <taxon>Metabacillus</taxon>
    </lineage>
</organism>
<name>A0ABS7UT87_9BACI</name>
<keyword evidence="2" id="KW-1185">Reference proteome</keyword>
<accession>A0ABS7UT87</accession>
<dbReference type="Proteomes" id="UP001165287">
    <property type="component" value="Unassembled WGS sequence"/>
</dbReference>
<comment type="caution">
    <text evidence="1">The sequence shown here is derived from an EMBL/GenBank/DDBJ whole genome shotgun (WGS) entry which is preliminary data.</text>
</comment>
<evidence type="ECO:0000313" key="2">
    <source>
        <dbReference type="Proteomes" id="UP001165287"/>
    </source>
</evidence>
<dbReference type="InterPro" id="IPR020255">
    <property type="entry name" value="CsgA"/>
</dbReference>
<reference evidence="1" key="1">
    <citation type="submission" date="2024-05" db="EMBL/GenBank/DDBJ databases">
        <title>Metabacillus sp. nov., isolated from the rhizosphere soil of tomato plants.</title>
        <authorList>
            <person name="Ma R."/>
        </authorList>
    </citation>
    <scope>NUCLEOTIDE SEQUENCE</scope>
    <source>
        <strain evidence="1">DBTR6</strain>
    </source>
</reference>
<evidence type="ECO:0000313" key="1">
    <source>
        <dbReference type="EMBL" id="MBZ5751515.1"/>
    </source>
</evidence>
<dbReference type="EMBL" id="JAIQUM010000033">
    <property type="protein sequence ID" value="MBZ5751515.1"/>
    <property type="molecule type" value="Genomic_DNA"/>
</dbReference>
<protein>
    <submittedName>
        <fullName evidence="1">Sigma-G-dependent sporulation-specific acid-soluble spore protein CsgA</fullName>
    </submittedName>
</protein>
<sequence>MDYTLDYLKEALSNYEQSTVCQEISQKMESGHFKSEGEFVLALTDDEIQFLNTVLPDEIKYSFNEQDYTRGNQLNEVYELLIGYDHHESE</sequence>
<dbReference type="Pfam" id="PF17334">
    <property type="entry name" value="CsgA"/>
    <property type="match status" value="1"/>
</dbReference>
<dbReference type="RefSeq" id="WP_224139811.1">
    <property type="nucleotide sequence ID" value="NZ_JAIQUM010000033.1"/>
</dbReference>
<gene>
    <name evidence="1" type="ORF">K9V48_14960</name>
</gene>
<proteinExistence type="predicted"/>